<sequence length="92" mass="9903">MFLRVLFLLVLFRFLLLPLSRLALLGGVPVLPGARRCGGHKLDALVGPLAPSVRADAGDAVGLEIVPLAVGSTKGFSHLLPRQRLVCWLGWH</sequence>
<dbReference type="EMBL" id="GIFC01004626">
    <property type="protein sequence ID" value="MXU86709.1"/>
    <property type="molecule type" value="Transcribed_RNA"/>
</dbReference>
<name>A0A6B0U2G6_IXORI</name>
<reference evidence="2" key="1">
    <citation type="submission" date="2019-12" db="EMBL/GenBank/DDBJ databases">
        <title>An insight into the sialome of adult female Ixodes ricinus ticks feeding for 6 days.</title>
        <authorList>
            <person name="Perner J."/>
            <person name="Ribeiro J.M.C."/>
        </authorList>
    </citation>
    <scope>NUCLEOTIDE SEQUENCE</scope>
    <source>
        <strain evidence="2">Semi-engorged</strain>
        <tissue evidence="2">Salivary glands</tissue>
    </source>
</reference>
<organism evidence="2">
    <name type="scientific">Ixodes ricinus</name>
    <name type="common">Common tick</name>
    <name type="synonym">Acarus ricinus</name>
    <dbReference type="NCBI Taxonomy" id="34613"/>
    <lineage>
        <taxon>Eukaryota</taxon>
        <taxon>Metazoa</taxon>
        <taxon>Ecdysozoa</taxon>
        <taxon>Arthropoda</taxon>
        <taxon>Chelicerata</taxon>
        <taxon>Arachnida</taxon>
        <taxon>Acari</taxon>
        <taxon>Parasitiformes</taxon>
        <taxon>Ixodida</taxon>
        <taxon>Ixodoidea</taxon>
        <taxon>Ixodidae</taxon>
        <taxon>Ixodinae</taxon>
        <taxon>Ixodes</taxon>
    </lineage>
</organism>
<evidence type="ECO:0000256" key="1">
    <source>
        <dbReference type="SAM" id="SignalP"/>
    </source>
</evidence>
<dbReference type="AlphaFoldDB" id="A0A6B0U2G6"/>
<feature type="signal peptide" evidence="1">
    <location>
        <begin position="1"/>
        <end position="23"/>
    </location>
</feature>
<evidence type="ECO:0000313" key="2">
    <source>
        <dbReference type="EMBL" id="MXU86709.1"/>
    </source>
</evidence>
<keyword evidence="1" id="KW-0732">Signal</keyword>
<accession>A0A6B0U2G6</accession>
<proteinExistence type="predicted"/>
<feature type="chain" id="PRO_5025562599" evidence="1">
    <location>
        <begin position="24"/>
        <end position="92"/>
    </location>
</feature>
<protein>
    <submittedName>
        <fullName evidence="2">Putative secreted protein</fullName>
    </submittedName>
</protein>